<evidence type="ECO:0000259" key="1">
    <source>
        <dbReference type="Pfam" id="PF00501"/>
    </source>
</evidence>
<organism evidence="2">
    <name type="scientific">freshwater metagenome</name>
    <dbReference type="NCBI Taxonomy" id="449393"/>
    <lineage>
        <taxon>unclassified sequences</taxon>
        <taxon>metagenomes</taxon>
        <taxon>ecological metagenomes</taxon>
    </lineage>
</organism>
<sequence length="364" mass="38193">MEQTSQREIRAIDPTWTIAEITARLAKTLAGEGPAITLGPISVERVPSDIAVVVSTSGSTGDAKEVGLSAGAIFTSAKATNKFFGASKGQTWSLLLPLTHIAGVNVLVRALELGTIAIDARGVTGKYPDADYTALVPTQLFRALNGDSDLLAHLISAKSVLVGGAALDPKLREQAHTAGINIVESYGMTETCGGCVYDGMPIGDTSVEINKDGLIKVSTSSLATTYLNDMSGWSAKLENGYFLTSDLGEIVNGKLTVTGRADDVIVTGGENISLAKIEEVIRNTFAGIECAAFAIADEQWGQALHLAIAGDIKPEISPVNNALSSQISVAAKVKGIIYLEHLPKTALDKVNRQELTNIALMEGK</sequence>
<dbReference type="Gene3D" id="3.40.50.12780">
    <property type="entry name" value="N-terminal domain of ligase-like"/>
    <property type="match status" value="1"/>
</dbReference>
<dbReference type="PANTHER" id="PTHR43201">
    <property type="entry name" value="ACYL-COA SYNTHETASE"/>
    <property type="match status" value="1"/>
</dbReference>
<dbReference type="PANTHER" id="PTHR43201:SF32">
    <property type="entry name" value="2-SUCCINYLBENZOATE--COA LIGASE, CHLOROPLASTIC_PEROXISOMAL"/>
    <property type="match status" value="1"/>
</dbReference>
<accession>A0A6J5ZEM7</accession>
<reference evidence="2" key="1">
    <citation type="submission" date="2020-05" db="EMBL/GenBank/DDBJ databases">
        <authorList>
            <person name="Chiriac C."/>
            <person name="Salcher M."/>
            <person name="Ghai R."/>
            <person name="Kavagutti S V."/>
        </authorList>
    </citation>
    <scope>NUCLEOTIDE SEQUENCE</scope>
</reference>
<dbReference type="InterPro" id="IPR000873">
    <property type="entry name" value="AMP-dep_synth/lig_dom"/>
</dbReference>
<dbReference type="Gene3D" id="3.30.300.30">
    <property type="match status" value="1"/>
</dbReference>
<dbReference type="EMBL" id="CAESAF010000068">
    <property type="protein sequence ID" value="CAB4338073.1"/>
    <property type="molecule type" value="Genomic_DNA"/>
</dbReference>
<protein>
    <submittedName>
        <fullName evidence="2">Unannotated protein</fullName>
    </submittedName>
</protein>
<dbReference type="GO" id="GO:0031956">
    <property type="term" value="F:medium-chain fatty acid-CoA ligase activity"/>
    <property type="evidence" value="ECO:0007669"/>
    <property type="project" value="TreeGrafter"/>
</dbReference>
<dbReference type="AlphaFoldDB" id="A0A6J5ZEM7"/>
<dbReference type="InterPro" id="IPR045851">
    <property type="entry name" value="AMP-bd_C_sf"/>
</dbReference>
<dbReference type="InterPro" id="IPR042099">
    <property type="entry name" value="ANL_N_sf"/>
</dbReference>
<dbReference type="GO" id="GO:0006631">
    <property type="term" value="P:fatty acid metabolic process"/>
    <property type="evidence" value="ECO:0007669"/>
    <property type="project" value="TreeGrafter"/>
</dbReference>
<dbReference type="Pfam" id="PF00501">
    <property type="entry name" value="AMP-binding"/>
    <property type="match status" value="1"/>
</dbReference>
<dbReference type="SUPFAM" id="SSF56801">
    <property type="entry name" value="Acetyl-CoA synthetase-like"/>
    <property type="match status" value="1"/>
</dbReference>
<evidence type="ECO:0000313" key="2">
    <source>
        <dbReference type="EMBL" id="CAB4338073.1"/>
    </source>
</evidence>
<gene>
    <name evidence="2" type="ORF">UFOPK3574_00700</name>
</gene>
<proteinExistence type="predicted"/>
<name>A0A6J5ZEM7_9ZZZZ</name>
<feature type="domain" description="AMP-dependent synthetase/ligase" evidence="1">
    <location>
        <begin position="41"/>
        <end position="202"/>
    </location>
</feature>